<feature type="region of interest" description="Disordered" evidence="1">
    <location>
        <begin position="267"/>
        <end position="291"/>
    </location>
</feature>
<protein>
    <submittedName>
        <fullName evidence="2">Uncharacterized protein</fullName>
    </submittedName>
</protein>
<evidence type="ECO:0000256" key="1">
    <source>
        <dbReference type="SAM" id="MobiDB-lite"/>
    </source>
</evidence>
<dbReference type="PANTHER" id="PTHR31535">
    <property type="match status" value="1"/>
</dbReference>
<accession>A0A0G4FI34</accession>
<dbReference type="AlphaFoldDB" id="A0A0G4FI34"/>
<reference evidence="2" key="1">
    <citation type="submission" date="2014-11" db="EMBL/GenBank/DDBJ databases">
        <authorList>
            <person name="Otto D Thomas"/>
            <person name="Naeem Raeece"/>
        </authorList>
    </citation>
    <scope>NUCLEOTIDE SEQUENCE</scope>
</reference>
<feature type="compositionally biased region" description="Basic and acidic residues" evidence="1">
    <location>
        <begin position="272"/>
        <end position="289"/>
    </location>
</feature>
<dbReference type="EMBL" id="CDMZ01000366">
    <property type="protein sequence ID" value="CEM12779.1"/>
    <property type="molecule type" value="Genomic_DNA"/>
</dbReference>
<feature type="region of interest" description="Disordered" evidence="1">
    <location>
        <begin position="128"/>
        <end position="148"/>
    </location>
</feature>
<proteinExistence type="predicted"/>
<evidence type="ECO:0000313" key="2">
    <source>
        <dbReference type="EMBL" id="CEM12779.1"/>
    </source>
</evidence>
<dbReference type="PANTHER" id="PTHR31535:SF3">
    <property type="entry name" value="REGULATORY PROTEIN ZESTE"/>
    <property type="match status" value="1"/>
</dbReference>
<gene>
    <name evidence="2" type="ORF">Cvel_16975</name>
</gene>
<sequence>MMGGGGAGMGVMGVVGGGAGMMGGGGAGMGVMGVVGGGAGMMGGGGAGMGVMGVVGGGAGMMGGGGAGMGVMGGVGGGAGMIGGGGQVVAAAAAAVAPSEHNPVSGTPPTFDYTQATTGMPVHFKSRQREGTMTDPLTRKEDGCRSDSGCKADAENPFLRELFAVCLQSPSLCRRLTRHMPQLLVDVAPLILKKPETLELCRSAVSAEGSGIPDSRAVSDFISGSLVEFSLCPQTVDRNFDTLGPFLLSALRVGSYGELFSRLFGRGGGSKETGRQKDGEGERQRQKEEEAFDDQIQHVKKMQMTMLNIKNQLCSAVKKEDFPADSQVSAVLKAYVPPLRRLDPEIKGGIMAHQVNGLSSTTVVPPWSRTDAKWEEERVRYLGPSVGLYDGSVHWGFDFPDDNVAACVLSDLKPLHIGPGAEPRPECYGWRGTPPFGLPLLSCPPLASPGLCPISVRFPSSTRAHSDPLPPIKKPLHHKVAALPACLGWSHLGGGWGPRVSRTTGDRAQIVTGVAAGDFPYLTPQVRPLLEAPNRWKDEIQCERRQEALAEEADGDADETTQQKPKYCHSGPCVPPSDLFLPPSAVLWVNVALCRALYSHIWPHYFSDRKRNCCQSLCTHEHRSRSPRAFQASVRVFVRDRTNAENADAERELTSEGPLKSEVLQCVSETKEGRVGATGVALVAPLRFDLAGGARANPIRLRDVRAELEVKSFPLRQLAFAWLFAAARRAEMSLLGDVGECLESASSELFMQLVGSASAGLSKFHDFYVNCPLDIAVALTARWSSFFPDRLESRHMDALLMNSNPAALSRFARDWGESCSPSLRMDLAKHLTFLQRNPPVTYHSDN</sequence>
<organism evidence="2">
    <name type="scientific">Chromera velia CCMP2878</name>
    <dbReference type="NCBI Taxonomy" id="1169474"/>
    <lineage>
        <taxon>Eukaryota</taxon>
        <taxon>Sar</taxon>
        <taxon>Alveolata</taxon>
        <taxon>Colpodellida</taxon>
        <taxon>Chromeraceae</taxon>
        <taxon>Chromera</taxon>
    </lineage>
</organism>
<name>A0A0G4FI34_9ALVE</name>
<dbReference type="VEuPathDB" id="CryptoDB:Cvel_16975"/>